<dbReference type="PANTHER" id="PTHR43337:SF1">
    <property type="entry name" value="XANTHINE_URACIL PERMEASE C887.17-RELATED"/>
    <property type="match status" value="1"/>
</dbReference>
<protein>
    <submittedName>
        <fullName evidence="8">Xanthine/uracil/thiamine/ascorbate permease family protein</fullName>
    </submittedName>
</protein>
<reference evidence="8 9" key="1">
    <citation type="submission" date="2017-02" db="EMBL/GenBank/DDBJ databases">
        <authorList>
            <person name="Peterson S.W."/>
        </authorList>
    </citation>
    <scope>NUCLEOTIDE SEQUENCE [LARGE SCALE GENOMIC DNA]</scope>
    <source>
        <strain evidence="8 9">LSP_Lj1</strain>
    </source>
</reference>
<evidence type="ECO:0000313" key="8">
    <source>
        <dbReference type="EMBL" id="SJN30915.1"/>
    </source>
</evidence>
<keyword evidence="6 7" id="KW-0472">Membrane</keyword>
<evidence type="ECO:0000256" key="4">
    <source>
        <dbReference type="ARBA" id="ARBA00022692"/>
    </source>
</evidence>
<evidence type="ECO:0000256" key="2">
    <source>
        <dbReference type="ARBA" id="ARBA00005697"/>
    </source>
</evidence>
<keyword evidence="5 7" id="KW-1133">Transmembrane helix</keyword>
<dbReference type="Proteomes" id="UP000188342">
    <property type="component" value="Unassembled WGS sequence"/>
</dbReference>
<feature type="transmembrane region" description="Helical" evidence="7">
    <location>
        <begin position="226"/>
        <end position="245"/>
    </location>
</feature>
<feature type="transmembrane region" description="Helical" evidence="7">
    <location>
        <begin position="153"/>
        <end position="174"/>
    </location>
</feature>
<keyword evidence="9" id="KW-1185">Reference proteome</keyword>
<organism evidence="8 9">
    <name type="scientific">Luteococcus japonicus LSP_Lj1</name>
    <dbReference type="NCBI Taxonomy" id="1255658"/>
    <lineage>
        <taxon>Bacteria</taxon>
        <taxon>Bacillati</taxon>
        <taxon>Actinomycetota</taxon>
        <taxon>Actinomycetes</taxon>
        <taxon>Propionibacteriales</taxon>
        <taxon>Propionibacteriaceae</taxon>
        <taxon>Luteococcus</taxon>
    </lineage>
</organism>
<feature type="transmembrane region" description="Helical" evidence="7">
    <location>
        <begin position="105"/>
        <end position="125"/>
    </location>
</feature>
<proteinExistence type="inferred from homology"/>
<dbReference type="EMBL" id="FUKQ01000029">
    <property type="protein sequence ID" value="SJN30915.1"/>
    <property type="molecule type" value="Genomic_DNA"/>
</dbReference>
<dbReference type="Pfam" id="PF00860">
    <property type="entry name" value="Xan_ur_permease"/>
    <property type="match status" value="1"/>
</dbReference>
<dbReference type="InterPro" id="IPR006043">
    <property type="entry name" value="NCS2"/>
</dbReference>
<evidence type="ECO:0000256" key="6">
    <source>
        <dbReference type="ARBA" id="ARBA00023136"/>
    </source>
</evidence>
<feature type="transmembrane region" description="Helical" evidence="7">
    <location>
        <begin position="130"/>
        <end position="147"/>
    </location>
</feature>
<evidence type="ECO:0000256" key="3">
    <source>
        <dbReference type="ARBA" id="ARBA00022448"/>
    </source>
</evidence>
<evidence type="ECO:0000256" key="7">
    <source>
        <dbReference type="SAM" id="Phobius"/>
    </source>
</evidence>
<sequence length="530" mass="55478">MLGHTMSAMVNNSQAAPVTPPGSPHKTQLSGLDRWFEITQRGSDVGREVRGGLVTFFTMAYIIALNPIIIGSEADSTGRLISGAPKYLDAARTQVDWAAVADSKMMVAAGTALIAGLMTILMGVWGRYPLGLATGLGLNAMLAYAIAPQMTWAQAMGLVVWEGILITLLVMTGIRTAVFRAVPPPMRTAISVGIGLFVTFVGLMDAGVVRKPAGSTPVELGINGSLMGWPIAVCITGFLLLVILYTRKVRGAMLLSILLTSVLAVVVEAVFKVGPTFLADGSKKATGWALNVPKLPSAADFASPSLGTLGKVDMLGAFSPEGHFSFKVFLGLLLLVFSLLLADFFDTVGTVVAIGQEGDLLNDKGNPPHLQQILTVDSVAAMAGGLGGVSSNTSYIESAAGVGEGARTGLASVVTGIAFLLSIFLTPIVDMIPSEAAAPVLAFVGYLMMSQVAHVDWDDVEDGIPAFLTIVLMPFAYSITTGIGAGFIVYCLIKLIKGKAAQVHPLLWAVSALFVLYFGQGILMSLIDKL</sequence>
<dbReference type="STRING" id="1255658.FM114_07300"/>
<gene>
    <name evidence="8" type="ORF">FM114_07300</name>
</gene>
<feature type="transmembrane region" description="Helical" evidence="7">
    <location>
        <begin position="505"/>
        <end position="527"/>
    </location>
</feature>
<accession>A0A1R4JGJ0</accession>
<feature type="transmembrane region" description="Helical" evidence="7">
    <location>
        <begin position="410"/>
        <end position="429"/>
    </location>
</feature>
<feature type="transmembrane region" description="Helical" evidence="7">
    <location>
        <begin position="252"/>
        <end position="271"/>
    </location>
</feature>
<feature type="transmembrane region" description="Helical" evidence="7">
    <location>
        <begin position="466"/>
        <end position="493"/>
    </location>
</feature>
<evidence type="ECO:0000313" key="9">
    <source>
        <dbReference type="Proteomes" id="UP000188342"/>
    </source>
</evidence>
<dbReference type="GO" id="GO:0012505">
    <property type="term" value="C:endomembrane system"/>
    <property type="evidence" value="ECO:0007669"/>
    <property type="project" value="UniProtKB-SubCell"/>
</dbReference>
<comment type="subcellular location">
    <subcellularLocation>
        <location evidence="1">Endomembrane system</location>
        <topology evidence="1">Multi-pass membrane protein</topology>
    </subcellularLocation>
</comment>
<dbReference type="PANTHER" id="PTHR43337">
    <property type="entry name" value="XANTHINE/URACIL PERMEASE C887.17-RELATED"/>
    <property type="match status" value="1"/>
</dbReference>
<keyword evidence="4 7" id="KW-0812">Transmembrane</keyword>
<keyword evidence="3" id="KW-0813">Transport</keyword>
<dbReference type="AlphaFoldDB" id="A0A1R4JGJ0"/>
<dbReference type="InterPro" id="IPR045018">
    <property type="entry name" value="Azg-like"/>
</dbReference>
<comment type="similarity">
    <text evidence="2">Belongs to the nucleobase:cation symporter-2 (NCS2) (TC 2.A.40) family. Azg-like subfamily.</text>
</comment>
<feature type="transmembrane region" description="Helical" evidence="7">
    <location>
        <begin position="51"/>
        <end position="70"/>
    </location>
</feature>
<dbReference type="GO" id="GO:0005345">
    <property type="term" value="F:purine nucleobase transmembrane transporter activity"/>
    <property type="evidence" value="ECO:0007669"/>
    <property type="project" value="TreeGrafter"/>
</dbReference>
<evidence type="ECO:0000256" key="5">
    <source>
        <dbReference type="ARBA" id="ARBA00022989"/>
    </source>
</evidence>
<feature type="transmembrane region" description="Helical" evidence="7">
    <location>
        <begin position="328"/>
        <end position="352"/>
    </location>
</feature>
<dbReference type="GO" id="GO:0005886">
    <property type="term" value="C:plasma membrane"/>
    <property type="evidence" value="ECO:0007669"/>
    <property type="project" value="TreeGrafter"/>
</dbReference>
<feature type="transmembrane region" description="Helical" evidence="7">
    <location>
        <begin position="186"/>
        <end position="206"/>
    </location>
</feature>
<evidence type="ECO:0000256" key="1">
    <source>
        <dbReference type="ARBA" id="ARBA00004127"/>
    </source>
</evidence>
<name>A0A1R4JGJ0_9ACTN</name>